<feature type="domain" description="GFO/IDH/MocA-like oxidoreductase" evidence="3">
    <location>
        <begin position="140"/>
        <end position="272"/>
    </location>
</feature>
<dbReference type="SUPFAM" id="SSF55347">
    <property type="entry name" value="Glyceraldehyde-3-phosphate dehydrogenase-like, C-terminal domain"/>
    <property type="match status" value="1"/>
</dbReference>
<dbReference type="InterPro" id="IPR036291">
    <property type="entry name" value="NAD(P)-bd_dom_sf"/>
</dbReference>
<proteinExistence type="predicted"/>
<dbReference type="InterPro" id="IPR051317">
    <property type="entry name" value="Gfo/Idh/MocA_oxidoreduct"/>
</dbReference>
<evidence type="ECO:0000259" key="2">
    <source>
        <dbReference type="Pfam" id="PF01408"/>
    </source>
</evidence>
<dbReference type="Pfam" id="PF22725">
    <property type="entry name" value="GFO_IDH_MocA_C3"/>
    <property type="match status" value="1"/>
</dbReference>
<dbReference type="SUPFAM" id="SSF51735">
    <property type="entry name" value="NAD(P)-binding Rossmann-fold domains"/>
    <property type="match status" value="1"/>
</dbReference>
<organism evidence="4 5">
    <name type="scientific">Promicromonospora aerolata</name>
    <dbReference type="NCBI Taxonomy" id="195749"/>
    <lineage>
        <taxon>Bacteria</taxon>
        <taxon>Bacillati</taxon>
        <taxon>Actinomycetota</taxon>
        <taxon>Actinomycetes</taxon>
        <taxon>Micrococcales</taxon>
        <taxon>Promicromonosporaceae</taxon>
        <taxon>Promicromonospora</taxon>
    </lineage>
</organism>
<evidence type="ECO:0000256" key="1">
    <source>
        <dbReference type="ARBA" id="ARBA00023027"/>
    </source>
</evidence>
<evidence type="ECO:0000313" key="5">
    <source>
        <dbReference type="Proteomes" id="UP001597338"/>
    </source>
</evidence>
<dbReference type="Pfam" id="PF01408">
    <property type="entry name" value="GFO_IDH_MocA"/>
    <property type="match status" value="1"/>
</dbReference>
<sequence>MSAVRVAFASGVRHAADYLALLAADRRVEIVGLVEERAAPGRAAEDSRTVAERARVPFAVVDDVSAVAEALDSPVDLVVVCAEPTRHARLAATLLDSGVHVVVDKPVATTLADADHLVAVAARSGRSCAVVNRTHTPALRRLRAWVDAGHVGLPRHLDLEFFASGAHFATSVERPELVVDRQLSGGGEMLNFLGYCADAALFLTGLRPVEVHAFAGALFLEPHRTAGVEDTAVVTLELERGVTATITLGRVPFAPGGTPTTSSVRLLGSHGHAVADDDAPAVARFGGAGRATVADDAGQVAAAAYLRHVVDALLAGEQPDYGVEEARATLAVIDAAYRSAAAGDVVAVRHDAVHDDAVHAEEKERV</sequence>
<evidence type="ECO:0000313" key="4">
    <source>
        <dbReference type="EMBL" id="MFD2024887.1"/>
    </source>
</evidence>
<protein>
    <submittedName>
        <fullName evidence="4">Gfo/Idh/MocA family protein</fullName>
    </submittedName>
</protein>
<dbReference type="InterPro" id="IPR055170">
    <property type="entry name" value="GFO_IDH_MocA-like_dom"/>
</dbReference>
<evidence type="ECO:0000259" key="3">
    <source>
        <dbReference type="Pfam" id="PF22725"/>
    </source>
</evidence>
<dbReference type="Proteomes" id="UP001597338">
    <property type="component" value="Unassembled WGS sequence"/>
</dbReference>
<dbReference type="Gene3D" id="3.30.360.10">
    <property type="entry name" value="Dihydrodipicolinate Reductase, domain 2"/>
    <property type="match status" value="1"/>
</dbReference>
<keyword evidence="1" id="KW-0520">NAD</keyword>
<accession>A0ABW4V611</accession>
<keyword evidence="5" id="KW-1185">Reference proteome</keyword>
<dbReference type="PANTHER" id="PTHR43708">
    <property type="entry name" value="CONSERVED EXPRESSED OXIDOREDUCTASE (EUROFUNG)"/>
    <property type="match status" value="1"/>
</dbReference>
<dbReference type="PANTHER" id="PTHR43708:SF8">
    <property type="entry name" value="OXIDOREDUCTASE"/>
    <property type="match status" value="1"/>
</dbReference>
<dbReference type="RefSeq" id="WP_377196810.1">
    <property type="nucleotide sequence ID" value="NZ_JBHUHF010000001.1"/>
</dbReference>
<feature type="domain" description="Gfo/Idh/MocA-like oxidoreductase N-terminal" evidence="2">
    <location>
        <begin position="15"/>
        <end position="130"/>
    </location>
</feature>
<dbReference type="EMBL" id="JBHUHF010000001">
    <property type="protein sequence ID" value="MFD2024887.1"/>
    <property type="molecule type" value="Genomic_DNA"/>
</dbReference>
<reference evidence="5" key="1">
    <citation type="journal article" date="2019" name="Int. J. Syst. Evol. Microbiol.">
        <title>The Global Catalogue of Microorganisms (GCM) 10K type strain sequencing project: providing services to taxonomists for standard genome sequencing and annotation.</title>
        <authorList>
            <consortium name="The Broad Institute Genomics Platform"/>
            <consortium name="The Broad Institute Genome Sequencing Center for Infectious Disease"/>
            <person name="Wu L."/>
            <person name="Ma J."/>
        </authorList>
    </citation>
    <scope>NUCLEOTIDE SEQUENCE [LARGE SCALE GENOMIC DNA]</scope>
    <source>
        <strain evidence="5">CCM 7043</strain>
    </source>
</reference>
<gene>
    <name evidence="4" type="ORF">ACFSL2_05125</name>
</gene>
<comment type="caution">
    <text evidence="4">The sequence shown here is derived from an EMBL/GenBank/DDBJ whole genome shotgun (WGS) entry which is preliminary data.</text>
</comment>
<dbReference type="InterPro" id="IPR000683">
    <property type="entry name" value="Gfo/Idh/MocA-like_OxRdtase_N"/>
</dbReference>
<dbReference type="Gene3D" id="3.40.50.720">
    <property type="entry name" value="NAD(P)-binding Rossmann-like Domain"/>
    <property type="match status" value="1"/>
</dbReference>
<name>A0ABW4V611_9MICO</name>